<dbReference type="RefSeq" id="WP_315727707.1">
    <property type="nucleotide sequence ID" value="NZ_JAVUPU010000009.1"/>
</dbReference>
<dbReference type="PANTHER" id="PTHR37563:SF2">
    <property type="entry name" value="PHYTANOYL-COA DIOXYGENASE FAMILY PROTEIN (AFU_ORTHOLOGUE AFUA_2G03330)"/>
    <property type="match status" value="1"/>
</dbReference>
<evidence type="ECO:0000256" key="1">
    <source>
        <dbReference type="SAM" id="MobiDB-lite"/>
    </source>
</evidence>
<keyword evidence="3" id="KW-1185">Reference proteome</keyword>
<comment type="caution">
    <text evidence="2">The sequence shown here is derived from an EMBL/GenBank/DDBJ whole genome shotgun (WGS) entry which is preliminary data.</text>
</comment>
<feature type="region of interest" description="Disordered" evidence="1">
    <location>
        <begin position="384"/>
        <end position="407"/>
    </location>
</feature>
<dbReference type="SUPFAM" id="SSF55718">
    <property type="entry name" value="SCP-like"/>
    <property type="match status" value="1"/>
</dbReference>
<dbReference type="SUPFAM" id="SSF51197">
    <property type="entry name" value="Clavaminate synthase-like"/>
    <property type="match status" value="1"/>
</dbReference>
<keyword evidence="2" id="KW-0223">Dioxygenase</keyword>
<reference evidence="2 3" key="1">
    <citation type="submission" date="2023-05" db="EMBL/GenBank/DDBJ databases">
        <authorList>
            <person name="Guo Y."/>
        </authorList>
    </citation>
    <scope>NUCLEOTIDE SEQUENCE [LARGE SCALE GENOMIC DNA]</scope>
    <source>
        <strain evidence="2 3">GR2756</strain>
    </source>
</reference>
<dbReference type="GO" id="GO:0051213">
    <property type="term" value="F:dioxygenase activity"/>
    <property type="evidence" value="ECO:0007669"/>
    <property type="project" value="UniProtKB-KW"/>
</dbReference>
<dbReference type="Gene3D" id="2.60.120.620">
    <property type="entry name" value="q2cbj1_9rhob like domain"/>
    <property type="match status" value="1"/>
</dbReference>
<dbReference type="Proteomes" id="UP001259572">
    <property type="component" value="Unassembled WGS sequence"/>
</dbReference>
<gene>
    <name evidence="2" type="ORF">RQX22_16140</name>
</gene>
<dbReference type="PANTHER" id="PTHR37563">
    <property type="entry name" value="PHYTANOYL-COA DIOXYGENASE FAMILY PROTEIN (AFU_ORTHOLOGUE AFUA_2G03330)"/>
    <property type="match status" value="1"/>
</dbReference>
<evidence type="ECO:0000313" key="2">
    <source>
        <dbReference type="EMBL" id="MDT9600491.1"/>
    </source>
</evidence>
<evidence type="ECO:0000313" key="3">
    <source>
        <dbReference type="Proteomes" id="UP001259572"/>
    </source>
</evidence>
<dbReference type="InterPro" id="IPR008775">
    <property type="entry name" value="Phytyl_CoA_dOase-like"/>
</dbReference>
<dbReference type="EMBL" id="JAVUPU010000009">
    <property type="protein sequence ID" value="MDT9600491.1"/>
    <property type="molecule type" value="Genomic_DNA"/>
</dbReference>
<dbReference type="InterPro" id="IPR051961">
    <property type="entry name" value="Fungal_Metabolite_Diox"/>
</dbReference>
<organism evidence="2 3">
    <name type="scientific">Sphingosinicella rhizophila</name>
    <dbReference type="NCBI Taxonomy" id="3050082"/>
    <lineage>
        <taxon>Bacteria</taxon>
        <taxon>Pseudomonadati</taxon>
        <taxon>Pseudomonadota</taxon>
        <taxon>Alphaproteobacteria</taxon>
        <taxon>Sphingomonadales</taxon>
        <taxon>Sphingosinicellaceae</taxon>
        <taxon>Sphingosinicella</taxon>
    </lineage>
</organism>
<accession>A0ABU3QAQ8</accession>
<protein>
    <submittedName>
        <fullName evidence="2">Phytanoyl-CoA dioxygenase family protein</fullName>
    </submittedName>
</protein>
<keyword evidence="2" id="KW-0560">Oxidoreductase</keyword>
<sequence length="407" mass="44288">MESGKSRATRSTLDRLEEKPKDVTPEVVDDFRNLIDALFGKRSGFEGRIGVLLDDDLGFIADGSARRTGPLGPGVDSEILVREESLRLMIKGELDPRQALVFGGLSVRRGSVSMAMRFGDFLTGKPLVQAVKVVGTLPVATRDRDRAGWDLDEFGYALIDGALSQEELSRLRTRVLEQAAGERAAGKASIGESSQRIWNLINKGRAFHDLLLNPLIDAVVPERLGSHALLYGYVAQIALPGNVPSILHYDQICVQPKVPFPMGLNILWFLDEVSEANGGTRIVPGSHRADMAPDDPFATEGTIAAEGKAGTALLLDSRVWHSVGNNVTDNPRHVLASFFVRSYMRTQENYALSILPEVFETLDDKVRIMLGFRCTGSLGGVEGPMEGKMVRRPDSPVGALDASGLPR</sequence>
<proteinExistence type="predicted"/>
<name>A0ABU3QAQ8_9SPHN</name>
<dbReference type="InterPro" id="IPR036527">
    <property type="entry name" value="SCP2_sterol-bd_dom_sf"/>
</dbReference>
<dbReference type="Pfam" id="PF05721">
    <property type="entry name" value="PhyH"/>
    <property type="match status" value="1"/>
</dbReference>